<dbReference type="InterPro" id="IPR015421">
    <property type="entry name" value="PyrdxlP-dep_Trfase_major"/>
</dbReference>
<accession>A0A101I1L6</accession>
<feature type="domain" description="Aminotransferase class V" evidence="11">
    <location>
        <begin position="6"/>
        <end position="366"/>
    </location>
</feature>
<dbReference type="InterPro" id="IPR000192">
    <property type="entry name" value="Aminotrans_V_dom"/>
</dbReference>
<dbReference type="Gene3D" id="1.10.260.50">
    <property type="match status" value="1"/>
</dbReference>
<evidence type="ECO:0000256" key="10">
    <source>
        <dbReference type="RuleBase" id="RU004504"/>
    </source>
</evidence>
<keyword evidence="7" id="KW-0408">Iron</keyword>
<dbReference type="InterPro" id="IPR016454">
    <property type="entry name" value="Cysteine_dSase"/>
</dbReference>
<evidence type="ECO:0000256" key="1">
    <source>
        <dbReference type="ARBA" id="ARBA00001933"/>
    </source>
</evidence>
<keyword evidence="8" id="KW-0411">Iron-sulfur</keyword>
<evidence type="ECO:0000256" key="4">
    <source>
        <dbReference type="ARBA" id="ARBA00022679"/>
    </source>
</evidence>
<dbReference type="PANTHER" id="PTHR11601:SF34">
    <property type="entry name" value="CYSTEINE DESULFURASE"/>
    <property type="match status" value="1"/>
</dbReference>
<dbReference type="PIRSF" id="PIRSF005572">
    <property type="entry name" value="NifS"/>
    <property type="match status" value="1"/>
</dbReference>
<name>A0A101I1L6_UNCT6</name>
<evidence type="ECO:0000256" key="5">
    <source>
        <dbReference type="ARBA" id="ARBA00022723"/>
    </source>
</evidence>
<sequence length="387" mass="43622">MKKKFIYLDNNATTKVDDRVVSEMQRYFTEVYGNPSSLYDLGQEARKAIENARERVAKILNCNPSEIYFTGSGTESDNLAIKGVARRYQKKGKHIITSAIEHHAVLHTVEYLGKKEGFEYSLVKVNNDGIVDLDHLKSLIRDDTTLISIMYANNETGAIQPIEEIGKIAKERGIYFHTDAVQAAGKLSLDVKKLNVDMMSLSGHKFHAPKGVGILYKRNGINPIPLFHGGHHEKNLRPSTENVPYIMGIAKALEIAYDEFEEHKEKIYKLKMMLKEGIEKNIEGIVLNTPENSVFNTLNYSFKGIEGESILFSLNDFGIGVSTGSACTSGSLEPSHVIMAMGRDHAICHSSIRFSLSKYNTEDEIRYTIEKLKEVIDRIRRISPYKQ</sequence>
<dbReference type="Pfam" id="PF00266">
    <property type="entry name" value="Aminotran_5"/>
    <property type="match status" value="1"/>
</dbReference>
<dbReference type="GO" id="GO:0051536">
    <property type="term" value="F:iron-sulfur cluster binding"/>
    <property type="evidence" value="ECO:0007669"/>
    <property type="project" value="UniProtKB-KW"/>
</dbReference>
<dbReference type="InterPro" id="IPR015422">
    <property type="entry name" value="PyrdxlP-dep_Trfase_small"/>
</dbReference>
<dbReference type="AlphaFoldDB" id="A0A101I1L6"/>
<evidence type="ECO:0000313" key="13">
    <source>
        <dbReference type="Proteomes" id="UP000053467"/>
    </source>
</evidence>
<dbReference type="FunFam" id="3.40.640.10:FF:000084">
    <property type="entry name" value="IscS-like cysteine desulfurase"/>
    <property type="match status" value="1"/>
</dbReference>
<evidence type="ECO:0000256" key="6">
    <source>
        <dbReference type="ARBA" id="ARBA00022898"/>
    </source>
</evidence>
<evidence type="ECO:0000256" key="7">
    <source>
        <dbReference type="ARBA" id="ARBA00023004"/>
    </source>
</evidence>
<dbReference type="EMBL" id="LGGX01000016">
    <property type="protein sequence ID" value="KUK86563.1"/>
    <property type="molecule type" value="Genomic_DNA"/>
</dbReference>
<organism evidence="12 13">
    <name type="scientific">candidate division TA06 bacterium 34_109</name>
    <dbReference type="NCBI Taxonomy" id="1635277"/>
    <lineage>
        <taxon>Bacteria</taxon>
        <taxon>Bacteria division TA06</taxon>
    </lineage>
</organism>
<evidence type="ECO:0000256" key="9">
    <source>
        <dbReference type="ARBA" id="ARBA00050776"/>
    </source>
</evidence>
<dbReference type="GO" id="GO:0046872">
    <property type="term" value="F:metal ion binding"/>
    <property type="evidence" value="ECO:0007669"/>
    <property type="project" value="UniProtKB-KW"/>
</dbReference>
<keyword evidence="6" id="KW-0663">Pyridoxal phosphate</keyword>
<keyword evidence="5" id="KW-0479">Metal-binding</keyword>
<dbReference type="GO" id="GO:0031071">
    <property type="term" value="F:cysteine desulfurase activity"/>
    <property type="evidence" value="ECO:0007669"/>
    <property type="project" value="UniProtKB-EC"/>
</dbReference>
<dbReference type="Proteomes" id="UP000053467">
    <property type="component" value="Unassembled WGS sequence"/>
</dbReference>
<protein>
    <recommendedName>
        <fullName evidence="3">cysteine desulfurase</fullName>
        <ecNumber evidence="3">2.8.1.7</ecNumber>
    </recommendedName>
</protein>
<proteinExistence type="inferred from homology"/>
<dbReference type="InterPro" id="IPR020578">
    <property type="entry name" value="Aminotrans_V_PyrdxlP_BS"/>
</dbReference>
<dbReference type="PANTHER" id="PTHR11601">
    <property type="entry name" value="CYSTEINE DESULFURYLASE FAMILY MEMBER"/>
    <property type="match status" value="1"/>
</dbReference>
<dbReference type="PATRIC" id="fig|1635277.3.peg.557"/>
<comment type="caution">
    <text evidence="12">The sequence shown here is derived from an EMBL/GenBank/DDBJ whole genome shotgun (WGS) entry which is preliminary data.</text>
</comment>
<comment type="cofactor">
    <cofactor evidence="1 10">
        <name>pyridoxal 5'-phosphate</name>
        <dbReference type="ChEBI" id="CHEBI:597326"/>
    </cofactor>
</comment>
<dbReference type="Gene3D" id="3.90.1150.10">
    <property type="entry name" value="Aspartate Aminotransferase, domain 1"/>
    <property type="match status" value="1"/>
</dbReference>
<evidence type="ECO:0000313" key="12">
    <source>
        <dbReference type="EMBL" id="KUK86563.1"/>
    </source>
</evidence>
<evidence type="ECO:0000256" key="8">
    <source>
        <dbReference type="ARBA" id="ARBA00023014"/>
    </source>
</evidence>
<dbReference type="InterPro" id="IPR015424">
    <property type="entry name" value="PyrdxlP-dep_Trfase"/>
</dbReference>
<comment type="catalytic activity">
    <reaction evidence="9">
        <text>(sulfur carrier)-H + L-cysteine = (sulfur carrier)-SH + L-alanine</text>
        <dbReference type="Rhea" id="RHEA:43892"/>
        <dbReference type="Rhea" id="RHEA-COMP:14737"/>
        <dbReference type="Rhea" id="RHEA-COMP:14739"/>
        <dbReference type="ChEBI" id="CHEBI:29917"/>
        <dbReference type="ChEBI" id="CHEBI:35235"/>
        <dbReference type="ChEBI" id="CHEBI:57972"/>
        <dbReference type="ChEBI" id="CHEBI:64428"/>
        <dbReference type="EC" id="2.8.1.7"/>
    </reaction>
</comment>
<reference evidence="13" key="1">
    <citation type="journal article" date="2015" name="MBio">
        <title>Genome-Resolved Metagenomic Analysis Reveals Roles for Candidate Phyla and Other Microbial Community Members in Biogeochemical Transformations in Oil Reservoirs.</title>
        <authorList>
            <person name="Hu P."/>
            <person name="Tom L."/>
            <person name="Singh A."/>
            <person name="Thomas B.C."/>
            <person name="Baker B.J."/>
            <person name="Piceno Y.M."/>
            <person name="Andersen G.L."/>
            <person name="Banfield J.F."/>
        </authorList>
    </citation>
    <scope>NUCLEOTIDE SEQUENCE [LARGE SCALE GENOMIC DNA]</scope>
</reference>
<gene>
    <name evidence="12" type="ORF">XE03_1439</name>
</gene>
<comment type="similarity">
    <text evidence="2">Belongs to the class-V pyridoxal-phosphate-dependent aminotransferase family. NifS/IscS subfamily.</text>
</comment>
<dbReference type="SUPFAM" id="SSF53383">
    <property type="entry name" value="PLP-dependent transferases"/>
    <property type="match status" value="1"/>
</dbReference>
<dbReference type="EC" id="2.8.1.7" evidence="3"/>
<evidence type="ECO:0000256" key="2">
    <source>
        <dbReference type="ARBA" id="ARBA00006490"/>
    </source>
</evidence>
<evidence type="ECO:0000259" key="11">
    <source>
        <dbReference type="Pfam" id="PF00266"/>
    </source>
</evidence>
<dbReference type="Gene3D" id="3.40.640.10">
    <property type="entry name" value="Type I PLP-dependent aspartate aminotransferase-like (Major domain)"/>
    <property type="match status" value="1"/>
</dbReference>
<evidence type="ECO:0000256" key="3">
    <source>
        <dbReference type="ARBA" id="ARBA00012239"/>
    </source>
</evidence>
<keyword evidence="4" id="KW-0808">Transferase</keyword>
<dbReference type="PROSITE" id="PS00595">
    <property type="entry name" value="AA_TRANSFER_CLASS_5"/>
    <property type="match status" value="1"/>
</dbReference>